<organism evidence="2">
    <name type="scientific">marine metagenome</name>
    <dbReference type="NCBI Taxonomy" id="408172"/>
    <lineage>
        <taxon>unclassified sequences</taxon>
        <taxon>metagenomes</taxon>
        <taxon>ecological metagenomes</taxon>
    </lineage>
</organism>
<sequence>MKNARVIMATFKPYLPFLPTRNIATALGDSTSANNISPAPAIRTQSDKSLRPSKAKLMEPPKITAKMPAEPNVMLQKLEDLMDDNIISV</sequence>
<dbReference type="AlphaFoldDB" id="A0A382V6Y3"/>
<name>A0A382V6Y3_9ZZZZ</name>
<evidence type="ECO:0000256" key="1">
    <source>
        <dbReference type="SAM" id="MobiDB-lite"/>
    </source>
</evidence>
<reference evidence="2" key="1">
    <citation type="submission" date="2018-05" db="EMBL/GenBank/DDBJ databases">
        <authorList>
            <person name="Lanie J.A."/>
            <person name="Ng W.-L."/>
            <person name="Kazmierczak K.M."/>
            <person name="Andrzejewski T.M."/>
            <person name="Davidsen T.M."/>
            <person name="Wayne K.J."/>
            <person name="Tettelin H."/>
            <person name="Glass J.I."/>
            <person name="Rusch D."/>
            <person name="Podicherti R."/>
            <person name="Tsui H.-C.T."/>
            <person name="Winkler M.E."/>
        </authorList>
    </citation>
    <scope>NUCLEOTIDE SEQUENCE</scope>
</reference>
<dbReference type="EMBL" id="UINC01149657">
    <property type="protein sequence ID" value="SVD42259.1"/>
    <property type="molecule type" value="Genomic_DNA"/>
</dbReference>
<evidence type="ECO:0000313" key="2">
    <source>
        <dbReference type="EMBL" id="SVD42259.1"/>
    </source>
</evidence>
<proteinExistence type="predicted"/>
<feature type="region of interest" description="Disordered" evidence="1">
    <location>
        <begin position="34"/>
        <end position="54"/>
    </location>
</feature>
<protein>
    <submittedName>
        <fullName evidence="2">Uncharacterized protein</fullName>
    </submittedName>
</protein>
<gene>
    <name evidence="2" type="ORF">METZ01_LOCUS395113</name>
</gene>
<accession>A0A382V6Y3</accession>